<comment type="similarity">
    <text evidence="1">Belongs to the LysR transcriptional regulatory family.</text>
</comment>
<dbReference type="Gene3D" id="1.10.10.10">
    <property type="entry name" value="Winged helix-like DNA-binding domain superfamily/Winged helix DNA-binding domain"/>
    <property type="match status" value="1"/>
</dbReference>
<dbReference type="PANTHER" id="PTHR30346:SF17">
    <property type="entry name" value="LYSR FAMILY TRANSCRIPTIONAL REGULATOR"/>
    <property type="match status" value="1"/>
</dbReference>
<dbReference type="RefSeq" id="WP_113643544.1">
    <property type="nucleotide sequence ID" value="NZ_SWMS01000002.1"/>
</dbReference>
<evidence type="ECO:0000256" key="4">
    <source>
        <dbReference type="ARBA" id="ARBA00023163"/>
    </source>
</evidence>
<evidence type="ECO:0000259" key="5">
    <source>
        <dbReference type="PROSITE" id="PS50931"/>
    </source>
</evidence>
<gene>
    <name evidence="6" type="ORF">FCN18_04925</name>
</gene>
<dbReference type="Pfam" id="PF00126">
    <property type="entry name" value="HTH_1"/>
    <property type="match status" value="1"/>
</dbReference>
<evidence type="ECO:0000256" key="1">
    <source>
        <dbReference type="ARBA" id="ARBA00009437"/>
    </source>
</evidence>
<keyword evidence="4" id="KW-0804">Transcription</keyword>
<reference evidence="6 7" key="1">
    <citation type="journal article" date="2015" name="Antonie Van Leeuwenhoek">
        <title>Prauserella endophytica sp. nov., an endophytic actinobacterium isolated from Tamarix taklamakanensis.</title>
        <authorList>
            <person name="Liu J.M."/>
            <person name="Habden X."/>
            <person name="Guo L."/>
            <person name="Tuo L."/>
            <person name="Jiang Z.K."/>
            <person name="Liu S.W."/>
            <person name="Liu X.F."/>
            <person name="Chen L."/>
            <person name="Li R.F."/>
            <person name="Zhang Y.Q."/>
            <person name="Sun C.H."/>
        </authorList>
    </citation>
    <scope>NUCLEOTIDE SEQUENCE [LARGE SCALE GENOMIC DNA]</scope>
    <source>
        <strain evidence="6 7">CGMCC 4.7182</strain>
    </source>
</reference>
<dbReference type="Pfam" id="PF03466">
    <property type="entry name" value="LysR_substrate"/>
    <property type="match status" value="1"/>
</dbReference>
<feature type="domain" description="HTH lysR-type" evidence="5">
    <location>
        <begin position="3"/>
        <end position="58"/>
    </location>
</feature>
<evidence type="ECO:0000256" key="3">
    <source>
        <dbReference type="ARBA" id="ARBA00023125"/>
    </source>
</evidence>
<name>A0ABY2S9M8_9PSEU</name>
<dbReference type="InterPro" id="IPR000847">
    <property type="entry name" value="LysR_HTH_N"/>
</dbReference>
<dbReference type="EMBL" id="SWMS01000002">
    <property type="protein sequence ID" value="TKG72592.1"/>
    <property type="molecule type" value="Genomic_DNA"/>
</dbReference>
<dbReference type="InterPro" id="IPR036388">
    <property type="entry name" value="WH-like_DNA-bd_sf"/>
</dbReference>
<proteinExistence type="inferred from homology"/>
<dbReference type="CDD" id="cd08414">
    <property type="entry name" value="PBP2_LTTR_aromatics_like"/>
    <property type="match status" value="1"/>
</dbReference>
<dbReference type="InterPro" id="IPR005119">
    <property type="entry name" value="LysR_subst-bd"/>
</dbReference>
<keyword evidence="7" id="KW-1185">Reference proteome</keyword>
<sequence>MAVELRLMRYVIAISEAGSFEAAAARLHMTQPPLSRQIRELERELGVELFHRRPTRLTSAGEVFVASAKEILAATDQLVRDVRAEGDAHYDTVRVGYTLTTAFSEMPALVAFLRDHHAGIVVDAHEAWDTELTAALDEGRLDVVIGRFVSVPRSCRTRGLRRDRFAIVVGAGHPLAGEDSVSLTDLRGQTLRFFPRSFAPRYHDAALAALHSTGETFDIWENPLPGLRNLNVHLRDGGFMFLPRSLGDHLPKGLVCLPLQQALPADLDILWRQPPSPAARAFIRAAVEFARAEGWLPQD</sequence>
<comment type="caution">
    <text evidence="6">The sequence shown here is derived from an EMBL/GenBank/DDBJ whole genome shotgun (WGS) entry which is preliminary data.</text>
</comment>
<dbReference type="Proteomes" id="UP000309992">
    <property type="component" value="Unassembled WGS sequence"/>
</dbReference>
<evidence type="ECO:0000313" key="6">
    <source>
        <dbReference type="EMBL" id="TKG72592.1"/>
    </source>
</evidence>
<dbReference type="PROSITE" id="PS50931">
    <property type="entry name" value="HTH_LYSR"/>
    <property type="match status" value="1"/>
</dbReference>
<protein>
    <submittedName>
        <fullName evidence="6">LysR family transcriptional regulator</fullName>
    </submittedName>
</protein>
<accession>A0ABY2S9M8</accession>
<dbReference type="SUPFAM" id="SSF53850">
    <property type="entry name" value="Periplasmic binding protein-like II"/>
    <property type="match status" value="1"/>
</dbReference>
<keyword evidence="3" id="KW-0238">DNA-binding</keyword>
<dbReference type="InterPro" id="IPR036390">
    <property type="entry name" value="WH_DNA-bd_sf"/>
</dbReference>
<evidence type="ECO:0000313" key="7">
    <source>
        <dbReference type="Proteomes" id="UP000309992"/>
    </source>
</evidence>
<dbReference type="SUPFAM" id="SSF46785">
    <property type="entry name" value="Winged helix' DNA-binding domain"/>
    <property type="match status" value="1"/>
</dbReference>
<dbReference type="Gene3D" id="3.40.190.10">
    <property type="entry name" value="Periplasmic binding protein-like II"/>
    <property type="match status" value="2"/>
</dbReference>
<organism evidence="6 7">
    <name type="scientific">Prauserella endophytica</name>
    <dbReference type="NCBI Taxonomy" id="1592324"/>
    <lineage>
        <taxon>Bacteria</taxon>
        <taxon>Bacillati</taxon>
        <taxon>Actinomycetota</taxon>
        <taxon>Actinomycetes</taxon>
        <taxon>Pseudonocardiales</taxon>
        <taxon>Pseudonocardiaceae</taxon>
        <taxon>Prauserella</taxon>
        <taxon>Prauserella coralliicola group</taxon>
    </lineage>
</organism>
<dbReference type="PANTHER" id="PTHR30346">
    <property type="entry name" value="TRANSCRIPTIONAL DUAL REGULATOR HCAR-RELATED"/>
    <property type="match status" value="1"/>
</dbReference>
<dbReference type="PRINTS" id="PR00039">
    <property type="entry name" value="HTHLYSR"/>
</dbReference>
<evidence type="ECO:0000256" key="2">
    <source>
        <dbReference type="ARBA" id="ARBA00023015"/>
    </source>
</evidence>
<keyword evidence="2" id="KW-0805">Transcription regulation</keyword>